<sequence length="67" mass="6987">MQPLTAAAAALASGRRHPCFRWVPPLLRVGAAPRTAHPPATTSTKTTLPGQLLTLQQAGQGCFVLSP</sequence>
<gene>
    <name evidence="1" type="ORF">HMPREF9136_1849</name>
</gene>
<proteinExistence type="predicted"/>
<dbReference type="EMBL" id="AFPW01000027">
    <property type="protein sequence ID" value="EGQ13581.1"/>
    <property type="molecule type" value="Genomic_DNA"/>
</dbReference>
<accession>F9D4S1</accession>
<protein>
    <submittedName>
        <fullName evidence="1">Uncharacterized protein</fullName>
    </submittedName>
</protein>
<dbReference type="Proteomes" id="UP000007820">
    <property type="component" value="Unassembled WGS sequence"/>
</dbReference>
<dbReference type="AlphaFoldDB" id="F9D4S1"/>
<evidence type="ECO:0000313" key="2">
    <source>
        <dbReference type="Proteomes" id="UP000007820"/>
    </source>
</evidence>
<name>F9D4S1_PREDD</name>
<comment type="caution">
    <text evidence="1">The sequence shown here is derived from an EMBL/GenBank/DDBJ whole genome shotgun (WGS) entry which is preliminary data.</text>
</comment>
<evidence type="ECO:0000313" key="1">
    <source>
        <dbReference type="EMBL" id="EGQ13581.1"/>
    </source>
</evidence>
<reference evidence="1 2" key="1">
    <citation type="submission" date="2011-04" db="EMBL/GenBank/DDBJ databases">
        <authorList>
            <person name="Muzny D."/>
            <person name="Qin X."/>
            <person name="Deng J."/>
            <person name="Jiang H."/>
            <person name="Liu Y."/>
            <person name="Qu J."/>
            <person name="Song X.-Z."/>
            <person name="Zhang L."/>
            <person name="Thornton R."/>
            <person name="Coyle M."/>
            <person name="Francisco L."/>
            <person name="Jackson L."/>
            <person name="Javaid M."/>
            <person name="Korchina V."/>
            <person name="Kovar C."/>
            <person name="Mata R."/>
            <person name="Mathew T."/>
            <person name="Ngo R."/>
            <person name="Nguyen L."/>
            <person name="Nguyen N."/>
            <person name="Okwuonu G."/>
            <person name="Ongeri F."/>
            <person name="Pham C."/>
            <person name="Simmons D."/>
            <person name="Wilczek-Boney K."/>
            <person name="Hale W."/>
            <person name="Jakkamsetti A."/>
            <person name="Pham P."/>
            <person name="Ruth R."/>
            <person name="San Lucas F."/>
            <person name="Warren J."/>
            <person name="Zhang J."/>
            <person name="Zhao Z."/>
            <person name="Zhou C."/>
            <person name="Zhu D."/>
            <person name="Lee S."/>
            <person name="Bess C."/>
            <person name="Blankenburg K."/>
            <person name="Forbes L."/>
            <person name="Fu Q."/>
            <person name="Gubbala S."/>
            <person name="Hirani K."/>
            <person name="Jayaseelan J.C."/>
            <person name="Lara F."/>
            <person name="Munidasa M."/>
            <person name="Palculict T."/>
            <person name="Patil S."/>
            <person name="Pu L.-L."/>
            <person name="Saada N."/>
            <person name="Tang L."/>
            <person name="Weissenberger G."/>
            <person name="Zhu Y."/>
            <person name="Hemphill L."/>
            <person name="Shang Y."/>
            <person name="Youmans B."/>
            <person name="Ayvaz T."/>
            <person name="Ross M."/>
            <person name="Santibanez J."/>
            <person name="Aqrawi P."/>
            <person name="Gross S."/>
            <person name="Joshi V."/>
            <person name="Fowler G."/>
            <person name="Nazareth L."/>
            <person name="Reid J."/>
            <person name="Worley K."/>
            <person name="Petrosino J."/>
            <person name="Highlander S."/>
            <person name="Gibbs R."/>
        </authorList>
    </citation>
    <scope>NUCLEOTIDE SEQUENCE [LARGE SCALE GENOMIC DNA]</scope>
    <source>
        <strain evidence="1 2">DSM 3688</strain>
    </source>
</reference>
<organism evidence="1 2">
    <name type="scientific">Prevotella dentalis (strain ATCC 49559 / DSM 3688 / JCM 13448 / NCTC 12043 / ES 2772)</name>
    <name type="common">Mitsuokella dentalis</name>
    <dbReference type="NCBI Taxonomy" id="908937"/>
    <lineage>
        <taxon>Bacteria</taxon>
        <taxon>Pseudomonadati</taxon>
        <taxon>Bacteroidota</taxon>
        <taxon>Bacteroidia</taxon>
        <taxon>Bacteroidales</taxon>
        <taxon>Prevotellaceae</taxon>
        <taxon>Prevotella</taxon>
    </lineage>
</organism>